<dbReference type="GO" id="GO:0016757">
    <property type="term" value="F:glycosyltransferase activity"/>
    <property type="evidence" value="ECO:0007669"/>
    <property type="project" value="UniProtKB-ARBA"/>
</dbReference>
<dbReference type="EMBL" id="FXBL01000004">
    <property type="protein sequence ID" value="SMH44733.1"/>
    <property type="molecule type" value="Genomic_DNA"/>
</dbReference>
<gene>
    <name evidence="2" type="ORF">SAMN02982922_3103</name>
</gene>
<evidence type="ECO:0000313" key="3">
    <source>
        <dbReference type="Proteomes" id="UP000193083"/>
    </source>
</evidence>
<evidence type="ECO:0000259" key="1">
    <source>
        <dbReference type="Pfam" id="PF13439"/>
    </source>
</evidence>
<dbReference type="Pfam" id="PF13439">
    <property type="entry name" value="Glyco_transf_4"/>
    <property type="match status" value="1"/>
</dbReference>
<organism evidence="2 3">
    <name type="scientific">Mesorhizobium australicum</name>
    <dbReference type="NCBI Taxonomy" id="536018"/>
    <lineage>
        <taxon>Bacteria</taxon>
        <taxon>Pseudomonadati</taxon>
        <taxon>Pseudomonadota</taxon>
        <taxon>Alphaproteobacteria</taxon>
        <taxon>Hyphomicrobiales</taxon>
        <taxon>Phyllobacteriaceae</taxon>
        <taxon>Mesorhizobium</taxon>
    </lineage>
</organism>
<accession>A0A1X7P2A4</accession>
<keyword evidence="2" id="KW-0808">Transferase</keyword>
<dbReference type="OrthoDB" id="9806708at2"/>
<dbReference type="PANTHER" id="PTHR12526">
    <property type="entry name" value="GLYCOSYLTRANSFERASE"/>
    <property type="match status" value="1"/>
</dbReference>
<reference evidence="2 3" key="1">
    <citation type="submission" date="2017-04" db="EMBL/GenBank/DDBJ databases">
        <authorList>
            <person name="Afonso C.L."/>
            <person name="Miller P.J."/>
            <person name="Scott M.A."/>
            <person name="Spackman E."/>
            <person name="Goraichik I."/>
            <person name="Dimitrov K.M."/>
            <person name="Suarez D.L."/>
            <person name="Swayne D.E."/>
        </authorList>
    </citation>
    <scope>NUCLEOTIDE SEQUENCE [LARGE SCALE GENOMIC DNA]</scope>
    <source>
        <strain evidence="2 3">B5P</strain>
    </source>
</reference>
<dbReference type="Proteomes" id="UP000193083">
    <property type="component" value="Unassembled WGS sequence"/>
</dbReference>
<protein>
    <submittedName>
        <fullName evidence="2">Glycosyltransferase involved in cell wall bisynthesis</fullName>
    </submittedName>
</protein>
<sequence length="376" mass="40931">MGRNLRIVHCFRSPVGGIFRHVRDLAQAQSAEGHLVGIICDSSTGGDYEDRLFEQIADTLALGAHRTPMQRHVGPGDVTAAYRTYSLIKQLQPDILHGHGAKGGVYSRLFGSLLRVSRSRVARLYSPHGGSLHYDANTMTGKLIFAAERVMDRFTDHLFFVSGYEERVFREKIGPPRAPSSLVYNGLGEAEFIPVTPESGAAHFLYIGMMRDLKGPDIFIDALARSEKSTGRELTAVMVGDGDDLPAYREQVTRLGLGGRVTFRPPMPARQAFALARAIVVPSRAEAMPYIVLEALAAGLPMIATSVGGIPEIFPAGSPALARPDASEIAARMENLVADPPAWQALMPTTDALKGKFGVDVMARAIEREYFRVLES</sequence>
<dbReference type="InterPro" id="IPR028098">
    <property type="entry name" value="Glyco_trans_4-like_N"/>
</dbReference>
<dbReference type="Pfam" id="PF13692">
    <property type="entry name" value="Glyco_trans_1_4"/>
    <property type="match status" value="1"/>
</dbReference>
<evidence type="ECO:0000313" key="2">
    <source>
        <dbReference type="EMBL" id="SMH44733.1"/>
    </source>
</evidence>
<name>A0A1X7P2A4_9HYPH</name>
<dbReference type="Gene3D" id="3.40.50.2000">
    <property type="entry name" value="Glycogen Phosphorylase B"/>
    <property type="match status" value="2"/>
</dbReference>
<dbReference type="SUPFAM" id="SSF53756">
    <property type="entry name" value="UDP-Glycosyltransferase/glycogen phosphorylase"/>
    <property type="match status" value="1"/>
</dbReference>
<keyword evidence="3" id="KW-1185">Reference proteome</keyword>
<dbReference type="RefSeq" id="WP_085467679.1">
    <property type="nucleotide sequence ID" value="NZ_FXBL01000004.1"/>
</dbReference>
<dbReference type="AlphaFoldDB" id="A0A1X7P2A4"/>
<feature type="domain" description="Glycosyltransferase subfamily 4-like N-terminal" evidence="1">
    <location>
        <begin position="15"/>
        <end position="186"/>
    </location>
</feature>
<proteinExistence type="predicted"/>
<dbReference type="CDD" id="cd03801">
    <property type="entry name" value="GT4_PimA-like"/>
    <property type="match status" value="1"/>
</dbReference>